<dbReference type="EMBL" id="JARXNH020000056">
    <property type="protein sequence ID" value="MEK0249563.1"/>
    <property type="molecule type" value="Genomic_DNA"/>
</dbReference>
<protein>
    <submittedName>
        <fullName evidence="1">Uncharacterized protein</fullName>
    </submittedName>
</protein>
<evidence type="ECO:0000313" key="1">
    <source>
        <dbReference type="EMBL" id="MEK0249563.1"/>
    </source>
</evidence>
<evidence type="ECO:0000313" key="2">
    <source>
        <dbReference type="Proteomes" id="UP001334005"/>
    </source>
</evidence>
<proteinExistence type="predicted"/>
<reference evidence="1 2" key="1">
    <citation type="submission" date="2024-03" db="EMBL/GenBank/DDBJ databases">
        <title>Two novel Raoultella species associated with bleeding cankers of broadleaf hosts, Raoultella scottia sp. nov. and Raoultella lignicola sp. nov.</title>
        <authorList>
            <person name="Brady C.L."/>
        </authorList>
    </citation>
    <scope>NUCLEOTIDE SEQUENCE [LARGE SCALE GENOMIC DNA]</scope>
    <source>
        <strain evidence="1 2">BAC 10a-01-01</strain>
    </source>
</reference>
<organism evidence="1 2">
    <name type="scientific">Raoultella scottii</name>
    <dbReference type="NCBI Taxonomy" id="3040937"/>
    <lineage>
        <taxon>Bacteria</taxon>
        <taxon>Pseudomonadati</taxon>
        <taxon>Pseudomonadota</taxon>
        <taxon>Gammaproteobacteria</taxon>
        <taxon>Enterobacterales</taxon>
        <taxon>Enterobacteriaceae</taxon>
        <taxon>Klebsiella/Raoultella group</taxon>
        <taxon>Raoultella</taxon>
    </lineage>
</organism>
<comment type="caution">
    <text evidence="1">The sequence shown here is derived from an EMBL/GenBank/DDBJ whole genome shotgun (WGS) entry which is preliminary data.</text>
</comment>
<sequence>MTVILKQDGFNESEKYLAGLCSKTFLSLWSYPNVYTDEGKKSDNGDGKELCDLLVVFDHHVIIFSDKDIGFKDTGNIEIEWGRWVKRAVLKSASQLYGAENWILERSNRIYLDPKCQKKFPLNFPAPNDIKIHRIAVAKNATKRFSSIVKGSGSLIINPLITGSDHLKNPFMIGIPIPGKPYIHVFDDVALDVVLHELDTISDFVDYLEKKEEFINSEKLISAAGEEDLLAFYLMNAEKKRPPGFYIETDHKAVILEGQYESLKRLPQYHRGKEYDKISYFWDGFIEHFAGHALGGTLLYENKRPLSDATLGLQVMASERRIARRVLSNSILEKIESTPPNKNSVRILVSPTNPNHGYIWLILPIPPQAQSYEEYRHYRKELLYVYCTSAKLLYPNFNIIVGIATEPRDGGGGEDMIYLDTTTWEATDFEQAEVDRKDFGVLLPENIKQFSGIEYQYPIIDSKKLDSKNKSRTAIKAKKTKKAQKKSRKLNRNRKCSNLIMI</sequence>
<name>A0ABU8Z802_9ENTR</name>
<keyword evidence="2" id="KW-1185">Reference proteome</keyword>
<dbReference type="RefSeq" id="WP_331835046.1">
    <property type="nucleotide sequence ID" value="NZ_JARXNH020000056.1"/>
</dbReference>
<gene>
    <name evidence="1" type="ORF">QFI66_015860</name>
</gene>
<accession>A0ABU8Z802</accession>
<dbReference type="Proteomes" id="UP001334005">
    <property type="component" value="Unassembled WGS sequence"/>
</dbReference>